<dbReference type="GO" id="GO:0022857">
    <property type="term" value="F:transmembrane transporter activity"/>
    <property type="evidence" value="ECO:0007669"/>
    <property type="project" value="InterPro"/>
</dbReference>
<dbReference type="GO" id="GO:0016020">
    <property type="term" value="C:membrane"/>
    <property type="evidence" value="ECO:0007669"/>
    <property type="project" value="UniProtKB-SubCell"/>
</dbReference>
<evidence type="ECO:0000256" key="3">
    <source>
        <dbReference type="ARBA" id="ARBA00022692"/>
    </source>
</evidence>
<dbReference type="InterPro" id="IPR020846">
    <property type="entry name" value="MFS_dom"/>
</dbReference>
<protein>
    <submittedName>
        <fullName evidence="8">L-galactonate transporter</fullName>
    </submittedName>
</protein>
<dbReference type="PANTHER" id="PTHR23505:SF79">
    <property type="entry name" value="PROTEIN SPINSTER"/>
    <property type="match status" value="1"/>
</dbReference>
<dbReference type="InterPro" id="IPR011701">
    <property type="entry name" value="MFS"/>
</dbReference>
<dbReference type="AlphaFoldDB" id="A0A1C7DAD2"/>
<feature type="domain" description="Major facilitator superfamily (MFS) profile" evidence="7">
    <location>
        <begin position="17"/>
        <end position="418"/>
    </location>
</feature>
<dbReference type="Pfam" id="PF07690">
    <property type="entry name" value="MFS_1"/>
    <property type="match status" value="1"/>
</dbReference>
<dbReference type="PATRIC" id="fig|645517.4.peg.2105"/>
<gene>
    <name evidence="8" type="primary">yjjL_2</name>
    <name evidence="8" type="ORF">A6F65_02122</name>
</gene>
<reference evidence="8 9" key="1">
    <citation type="submission" date="2016-07" db="EMBL/GenBank/DDBJ databases">
        <title>Complete genome sequence of Altererythrobacter namhicola JCM 16345T, containing esterase-encoding genes.</title>
        <authorList>
            <person name="Cheng H."/>
            <person name="Wu Y.-H."/>
            <person name="Jian S.-L."/>
            <person name="Huo Y.-Y."/>
            <person name="Wang C.-S."/>
            <person name="Xu X.-W."/>
        </authorList>
    </citation>
    <scope>NUCLEOTIDE SEQUENCE [LARGE SCALE GENOMIC DNA]</scope>
    <source>
        <strain evidence="8 9">JCM 16345</strain>
    </source>
</reference>
<feature type="transmembrane region" description="Helical" evidence="6">
    <location>
        <begin position="84"/>
        <end position="106"/>
    </location>
</feature>
<evidence type="ECO:0000256" key="5">
    <source>
        <dbReference type="ARBA" id="ARBA00023136"/>
    </source>
</evidence>
<evidence type="ECO:0000313" key="8">
    <source>
        <dbReference type="EMBL" id="ANU08408.1"/>
    </source>
</evidence>
<dbReference type="Proteomes" id="UP000092698">
    <property type="component" value="Chromosome"/>
</dbReference>
<evidence type="ECO:0000256" key="1">
    <source>
        <dbReference type="ARBA" id="ARBA00004141"/>
    </source>
</evidence>
<dbReference type="Gene3D" id="1.20.1250.20">
    <property type="entry name" value="MFS general substrate transporter like domains"/>
    <property type="match status" value="2"/>
</dbReference>
<dbReference type="EMBL" id="CP016545">
    <property type="protein sequence ID" value="ANU08408.1"/>
    <property type="molecule type" value="Genomic_DNA"/>
</dbReference>
<feature type="transmembrane region" description="Helical" evidence="6">
    <location>
        <begin position="396"/>
        <end position="417"/>
    </location>
</feature>
<dbReference type="PROSITE" id="PS50850">
    <property type="entry name" value="MFS"/>
    <property type="match status" value="1"/>
</dbReference>
<feature type="transmembrane region" description="Helical" evidence="6">
    <location>
        <begin position="224"/>
        <end position="244"/>
    </location>
</feature>
<feature type="transmembrane region" description="Helical" evidence="6">
    <location>
        <begin position="264"/>
        <end position="283"/>
    </location>
</feature>
<dbReference type="CDD" id="cd17328">
    <property type="entry name" value="MFS_spinster_like"/>
    <property type="match status" value="1"/>
</dbReference>
<feature type="transmembrane region" description="Helical" evidence="6">
    <location>
        <begin position="143"/>
        <end position="166"/>
    </location>
</feature>
<evidence type="ECO:0000256" key="2">
    <source>
        <dbReference type="ARBA" id="ARBA00022448"/>
    </source>
</evidence>
<keyword evidence="3 6" id="KW-0812">Transmembrane</keyword>
<feature type="transmembrane region" description="Helical" evidence="6">
    <location>
        <begin position="112"/>
        <end position="131"/>
    </location>
</feature>
<dbReference type="InterPro" id="IPR044770">
    <property type="entry name" value="MFS_spinster-like"/>
</dbReference>
<feature type="transmembrane region" description="Helical" evidence="6">
    <location>
        <begin position="356"/>
        <end position="376"/>
    </location>
</feature>
<name>A0A1C7DAD2_9SPHN</name>
<feature type="transmembrane region" description="Helical" evidence="6">
    <location>
        <begin position="12"/>
        <end position="30"/>
    </location>
</feature>
<keyword evidence="9" id="KW-1185">Reference proteome</keyword>
<sequence length="426" mass="45443">MSQPATQPARTSQPNVVLGMLLLVYIFNFLDRQILSILVEPIKDETGFSDTQMGLLGGLPFAILYSTMAIPFSALADRTSRSKVIAAALVVWSGFTALFGLTHAYWQMFLARMGVGVGEAGGVAPSYALIADYFPSTHRARAISVYSLGIPLGSAFGLLAGGYIAANVDWRAAFITVGLAGILIAPLFLWIVKDVPEPVAPANTPSAFWDTIGETWAIVRRKKAFWLMALGAASASMIGYGLAFWFPAFLMRSFEFDLQEASRFVAGLLLSGGVAGILASGILADKIGKKDRAFYTRLPAVAFVLAVPLFAAGILSENPTLAFFIFIIPQALVYFWLGPILSAVQHLVEPRLRATASALFLLINNLIGLAGGIYALGAFSDALKPAYGDEALRYSMLFGLALYLLAAALLAAAGPALRKGWVDEAG</sequence>
<accession>A0A1C7DAD2</accession>
<organism evidence="8 9">
    <name type="scientific">Paraurantiacibacter namhicola</name>
    <dbReference type="NCBI Taxonomy" id="645517"/>
    <lineage>
        <taxon>Bacteria</taxon>
        <taxon>Pseudomonadati</taxon>
        <taxon>Pseudomonadota</taxon>
        <taxon>Alphaproteobacteria</taxon>
        <taxon>Sphingomonadales</taxon>
        <taxon>Erythrobacteraceae</taxon>
        <taxon>Paraurantiacibacter</taxon>
    </lineage>
</organism>
<feature type="transmembrane region" description="Helical" evidence="6">
    <location>
        <begin position="172"/>
        <end position="192"/>
    </location>
</feature>
<feature type="transmembrane region" description="Helical" evidence="6">
    <location>
        <begin position="295"/>
        <end position="315"/>
    </location>
</feature>
<feature type="transmembrane region" description="Helical" evidence="6">
    <location>
        <begin position="53"/>
        <end position="72"/>
    </location>
</feature>
<dbReference type="STRING" id="645517.A6F65_02122"/>
<feature type="transmembrane region" description="Helical" evidence="6">
    <location>
        <begin position="321"/>
        <end position="344"/>
    </location>
</feature>
<keyword evidence="4 6" id="KW-1133">Transmembrane helix</keyword>
<dbReference type="InterPro" id="IPR036259">
    <property type="entry name" value="MFS_trans_sf"/>
</dbReference>
<proteinExistence type="predicted"/>
<dbReference type="KEGG" id="anh:A6F65_02122"/>
<dbReference type="PANTHER" id="PTHR23505">
    <property type="entry name" value="SPINSTER"/>
    <property type="match status" value="1"/>
</dbReference>
<evidence type="ECO:0000256" key="4">
    <source>
        <dbReference type="ARBA" id="ARBA00022989"/>
    </source>
</evidence>
<dbReference type="SUPFAM" id="SSF103473">
    <property type="entry name" value="MFS general substrate transporter"/>
    <property type="match status" value="1"/>
</dbReference>
<evidence type="ECO:0000256" key="6">
    <source>
        <dbReference type="SAM" id="Phobius"/>
    </source>
</evidence>
<comment type="subcellular location">
    <subcellularLocation>
        <location evidence="1">Membrane</location>
        <topology evidence="1">Multi-pass membrane protein</topology>
    </subcellularLocation>
</comment>
<evidence type="ECO:0000259" key="7">
    <source>
        <dbReference type="PROSITE" id="PS50850"/>
    </source>
</evidence>
<evidence type="ECO:0000313" key="9">
    <source>
        <dbReference type="Proteomes" id="UP000092698"/>
    </source>
</evidence>
<keyword evidence="2" id="KW-0813">Transport</keyword>
<keyword evidence="5 6" id="KW-0472">Membrane</keyword>